<keyword evidence="3 5" id="KW-0378">Hydrolase</keyword>
<dbReference type="STRING" id="545694.TREPR_2466"/>
<protein>
    <recommendedName>
        <fullName evidence="5">Exodeoxyribonuclease 7 large subunit</fullName>
        <ecNumber evidence="5">3.1.11.6</ecNumber>
    </recommendedName>
    <alternativeName>
        <fullName evidence="5">Exodeoxyribonuclease VII large subunit</fullName>
        <shortName evidence="5">Exonuclease VII large subunit</shortName>
    </alternativeName>
</protein>
<dbReference type="GO" id="GO:0009318">
    <property type="term" value="C:exodeoxyribonuclease VII complex"/>
    <property type="evidence" value="ECO:0007669"/>
    <property type="project" value="UniProtKB-UniRule"/>
</dbReference>
<proteinExistence type="inferred from homology"/>
<comment type="catalytic activity">
    <reaction evidence="5 6">
        <text>Exonucleolytic cleavage in either 5'- to 3'- or 3'- to 5'-direction to yield nucleoside 5'-phosphates.</text>
        <dbReference type="EC" id="3.1.11.6"/>
    </reaction>
</comment>
<dbReference type="NCBIfam" id="TIGR00237">
    <property type="entry name" value="xseA"/>
    <property type="match status" value="1"/>
</dbReference>
<evidence type="ECO:0000259" key="7">
    <source>
        <dbReference type="Pfam" id="PF02601"/>
    </source>
</evidence>
<dbReference type="Proteomes" id="UP000009223">
    <property type="component" value="Chromosome"/>
</dbReference>
<keyword evidence="4 5" id="KW-0269">Exonuclease</keyword>
<dbReference type="EMBL" id="CP001843">
    <property type="protein sequence ID" value="AEF83982.1"/>
    <property type="molecule type" value="Genomic_DNA"/>
</dbReference>
<dbReference type="AlphaFoldDB" id="F5YH38"/>
<dbReference type="HOGENOM" id="CLU_023625_3_1_12"/>
<feature type="domain" description="Exonuclease VII large subunit C-terminal" evidence="7">
    <location>
        <begin position="170"/>
        <end position="387"/>
    </location>
</feature>
<dbReference type="EC" id="3.1.11.6" evidence="5"/>
<evidence type="ECO:0000313" key="10">
    <source>
        <dbReference type="Proteomes" id="UP000009223"/>
    </source>
</evidence>
<evidence type="ECO:0000256" key="1">
    <source>
        <dbReference type="ARBA" id="ARBA00022490"/>
    </source>
</evidence>
<dbReference type="PANTHER" id="PTHR30008">
    <property type="entry name" value="EXODEOXYRIBONUCLEASE 7 LARGE SUBUNIT"/>
    <property type="match status" value="1"/>
</dbReference>
<evidence type="ECO:0000256" key="2">
    <source>
        <dbReference type="ARBA" id="ARBA00022722"/>
    </source>
</evidence>
<dbReference type="InterPro" id="IPR003753">
    <property type="entry name" value="Exonuc_VII_L"/>
</dbReference>
<dbReference type="HAMAP" id="MF_00378">
    <property type="entry name" value="Exonuc_7_L"/>
    <property type="match status" value="1"/>
</dbReference>
<comment type="subcellular location">
    <subcellularLocation>
        <location evidence="5 6">Cytoplasm</location>
    </subcellularLocation>
</comment>
<dbReference type="CDD" id="cd04489">
    <property type="entry name" value="ExoVII_LU_OBF"/>
    <property type="match status" value="1"/>
</dbReference>
<comment type="subunit">
    <text evidence="5">Heterooligomer composed of large and small subunits.</text>
</comment>
<organism evidence="9 10">
    <name type="scientific">Treponema primitia (strain ATCC BAA-887 / DSM 12427 / ZAS-2)</name>
    <dbReference type="NCBI Taxonomy" id="545694"/>
    <lineage>
        <taxon>Bacteria</taxon>
        <taxon>Pseudomonadati</taxon>
        <taxon>Spirochaetota</taxon>
        <taxon>Spirochaetia</taxon>
        <taxon>Spirochaetales</taxon>
        <taxon>Treponemataceae</taxon>
        <taxon>Treponema</taxon>
    </lineage>
</organism>
<evidence type="ECO:0000259" key="8">
    <source>
        <dbReference type="Pfam" id="PF13742"/>
    </source>
</evidence>
<comment type="similarity">
    <text evidence="5 6">Belongs to the XseA family.</text>
</comment>
<gene>
    <name evidence="5 9" type="primary">xseA</name>
    <name evidence="9" type="ordered locus">TREPR_2466</name>
</gene>
<dbReference type="KEGG" id="tpi:TREPR_2466"/>
<dbReference type="GO" id="GO:0006308">
    <property type="term" value="P:DNA catabolic process"/>
    <property type="evidence" value="ECO:0007669"/>
    <property type="project" value="UniProtKB-UniRule"/>
</dbReference>
<reference evidence="9 10" key="2">
    <citation type="journal article" date="2011" name="ISME J.">
        <title>RNA-seq reveals cooperative metabolic interactions between two termite-gut spirochete species in co-culture.</title>
        <authorList>
            <person name="Rosenthal A.Z."/>
            <person name="Matson E.G."/>
            <person name="Eldar A."/>
            <person name="Leadbetter J.R."/>
        </authorList>
    </citation>
    <scope>NUCLEOTIDE SEQUENCE [LARGE SCALE GENOMIC DNA]</scope>
    <source>
        <strain evidence="10">ATCC BAA-887 / DSM 12427 / ZAS-2</strain>
    </source>
</reference>
<evidence type="ECO:0000256" key="3">
    <source>
        <dbReference type="ARBA" id="ARBA00022801"/>
    </source>
</evidence>
<evidence type="ECO:0000256" key="4">
    <source>
        <dbReference type="ARBA" id="ARBA00022839"/>
    </source>
</evidence>
<dbReference type="InterPro" id="IPR025824">
    <property type="entry name" value="OB-fold_nuc-bd_dom"/>
</dbReference>
<dbReference type="GO" id="GO:0003676">
    <property type="term" value="F:nucleic acid binding"/>
    <property type="evidence" value="ECO:0007669"/>
    <property type="project" value="InterPro"/>
</dbReference>
<evidence type="ECO:0000256" key="5">
    <source>
        <dbReference type="HAMAP-Rule" id="MF_00378"/>
    </source>
</evidence>
<dbReference type="Pfam" id="PF02601">
    <property type="entry name" value="Exonuc_VII_L"/>
    <property type="match status" value="1"/>
</dbReference>
<dbReference type="GO" id="GO:0005737">
    <property type="term" value="C:cytoplasm"/>
    <property type="evidence" value="ECO:0007669"/>
    <property type="project" value="UniProtKB-SubCell"/>
</dbReference>
<accession>F5YH38</accession>
<evidence type="ECO:0000256" key="6">
    <source>
        <dbReference type="RuleBase" id="RU004355"/>
    </source>
</evidence>
<name>F5YH38_TREPZ</name>
<dbReference type="eggNOG" id="COG1570">
    <property type="taxonomic scope" value="Bacteria"/>
</dbReference>
<dbReference type="GO" id="GO:0008855">
    <property type="term" value="F:exodeoxyribonuclease VII activity"/>
    <property type="evidence" value="ECO:0007669"/>
    <property type="project" value="UniProtKB-UniRule"/>
</dbReference>
<dbReference type="Pfam" id="PF13742">
    <property type="entry name" value="tRNA_anti_2"/>
    <property type="match status" value="1"/>
</dbReference>
<comment type="function">
    <text evidence="5">Bidirectionally degrades single-stranded DNA into large acid-insoluble oligonucleotides, which are then degraded further into small acid-soluble oligonucleotides.</text>
</comment>
<dbReference type="PANTHER" id="PTHR30008:SF0">
    <property type="entry name" value="EXODEOXYRIBONUCLEASE 7 LARGE SUBUNIT"/>
    <property type="match status" value="1"/>
</dbReference>
<evidence type="ECO:0000313" key="9">
    <source>
        <dbReference type="EMBL" id="AEF83982.1"/>
    </source>
</evidence>
<keyword evidence="1 5" id="KW-0963">Cytoplasm</keyword>
<keyword evidence="10" id="KW-1185">Reference proteome</keyword>
<dbReference type="InterPro" id="IPR020579">
    <property type="entry name" value="Exonuc_VII_lsu_C"/>
</dbReference>
<keyword evidence="2 5" id="KW-0540">Nuclease</keyword>
<sequence>MQGDFPHFTCVNSADSSAIFIANLQFSWFFSSPLAMCFSLIFLYTKPMDQDKKLSVSELTGMIRQCLENSFGPVVVEGELSNYRPSSTGHLYFTLKDSGAVISAVMFKNRLRYLGFEPKDGMLLRVRGSISVYAQRGSYQIICEEMEEAGTGDILAILEKRKRALAAEGLFDEGRKKPIPRFPETVAVISSPTGAAVRDILNILARRAGSIRVIILPAPVQGTEAAPIIARRIEQANQWKLGDVLIVGRGGGSLEDLLPFSEEAVVRAIAGSAIPVVSAVGHEIDWALSDFAADLRAPTPSAAAELVSSSRTEVLEKLRRSAKNLKETMEGRLERARLLIKPFSTEDLEYRFRAMLQPRLLRFDDAKEALLSALSDKIGDMRRRAERALINLEAANPQAIMERGYSVVVREKTGAVLRDARETGPGDRLIIRPLRGIITATTEAVEIPAANTTEG</sequence>
<reference evidence="10" key="1">
    <citation type="submission" date="2009-12" db="EMBL/GenBank/DDBJ databases">
        <title>Complete sequence of Treponema primitia strain ZAS-2.</title>
        <authorList>
            <person name="Tetu S.G."/>
            <person name="Matson E."/>
            <person name="Ren Q."/>
            <person name="Seshadri R."/>
            <person name="Elbourne L."/>
            <person name="Hassan K.A."/>
            <person name="Durkin A."/>
            <person name="Radune D."/>
            <person name="Mohamoud Y."/>
            <person name="Shay R."/>
            <person name="Jin S."/>
            <person name="Zhang X."/>
            <person name="Lucey K."/>
            <person name="Ballor N.R."/>
            <person name="Ottesen E."/>
            <person name="Rosenthal R."/>
            <person name="Allen A."/>
            <person name="Leadbetter J.R."/>
            <person name="Paulsen I.T."/>
        </authorList>
    </citation>
    <scope>NUCLEOTIDE SEQUENCE [LARGE SCALE GENOMIC DNA]</scope>
    <source>
        <strain evidence="10">ATCC BAA-887 / DSM 12427 / ZAS-2</strain>
    </source>
</reference>
<feature type="domain" description="OB-fold nucleic acid binding" evidence="8">
    <location>
        <begin position="54"/>
        <end position="147"/>
    </location>
</feature>